<gene>
    <name evidence="5" type="ORF">CYL18_07705</name>
</gene>
<keyword evidence="2" id="KW-0378">Hydrolase</keyword>
<dbReference type="CDD" id="cd17748">
    <property type="entry name" value="BRCT_DNA_ligase_like"/>
    <property type="match status" value="1"/>
</dbReference>
<keyword evidence="1" id="KW-0540">Nuclease</keyword>
<evidence type="ECO:0000256" key="3">
    <source>
        <dbReference type="ARBA" id="ARBA00022839"/>
    </source>
</evidence>
<dbReference type="EMBL" id="PKOZ01000003">
    <property type="protein sequence ID" value="PQD95765.1"/>
    <property type="molecule type" value="Genomic_DNA"/>
</dbReference>
<proteinExistence type="predicted"/>
<dbReference type="OrthoDB" id="9803913at2"/>
<dbReference type="SUPFAM" id="SSF53098">
    <property type="entry name" value="Ribonuclease H-like"/>
    <property type="match status" value="1"/>
</dbReference>
<reference evidence="5 6" key="1">
    <citation type="submission" date="2017-12" db="EMBL/GenBank/DDBJ databases">
        <title>Taxonomic description and draft genome of Pradoshia cofamensis Gen. nov., sp. nov., a thermotolerant bacillale isolated from anterior gut of earthworm Eisenia fetida.</title>
        <authorList>
            <person name="Saha T."/>
            <person name="Chakraborty R."/>
        </authorList>
    </citation>
    <scope>NUCLEOTIDE SEQUENCE [LARGE SCALE GENOMIC DNA]</scope>
    <source>
        <strain evidence="5 6">EAG3</strain>
    </source>
</reference>
<protein>
    <submittedName>
        <fullName evidence="5">Exonuclease</fullName>
    </submittedName>
</protein>
<feature type="domain" description="BRCT" evidence="4">
    <location>
        <begin position="222"/>
        <end position="325"/>
    </location>
</feature>
<dbReference type="CDD" id="cd06130">
    <property type="entry name" value="DNA_pol_III_epsilon_like"/>
    <property type="match status" value="1"/>
</dbReference>
<comment type="caution">
    <text evidence="5">The sequence shown here is derived from an EMBL/GenBank/DDBJ whole genome shotgun (WGS) entry which is preliminary data.</text>
</comment>
<name>A0A2S7N1A8_9BACI</name>
<keyword evidence="6" id="KW-1185">Reference proteome</keyword>
<dbReference type="SMART" id="SM00479">
    <property type="entry name" value="EXOIII"/>
    <property type="match status" value="1"/>
</dbReference>
<keyword evidence="3 5" id="KW-0269">Exonuclease</keyword>
<dbReference type="InterPro" id="IPR036420">
    <property type="entry name" value="BRCT_dom_sf"/>
</dbReference>
<dbReference type="GO" id="GO:0003676">
    <property type="term" value="F:nucleic acid binding"/>
    <property type="evidence" value="ECO:0007669"/>
    <property type="project" value="InterPro"/>
</dbReference>
<dbReference type="Pfam" id="PF00533">
    <property type="entry name" value="BRCT"/>
    <property type="match status" value="1"/>
</dbReference>
<dbReference type="PANTHER" id="PTHR30231:SF42">
    <property type="entry name" value="EXONUCLEASE"/>
    <property type="match status" value="1"/>
</dbReference>
<dbReference type="GO" id="GO:0008408">
    <property type="term" value="F:3'-5' exonuclease activity"/>
    <property type="evidence" value="ECO:0007669"/>
    <property type="project" value="TreeGrafter"/>
</dbReference>
<evidence type="ECO:0000313" key="6">
    <source>
        <dbReference type="Proteomes" id="UP000239663"/>
    </source>
</evidence>
<dbReference type="Gene3D" id="3.30.420.10">
    <property type="entry name" value="Ribonuclease H-like superfamily/Ribonuclease H"/>
    <property type="match status" value="1"/>
</dbReference>
<evidence type="ECO:0000256" key="2">
    <source>
        <dbReference type="ARBA" id="ARBA00022801"/>
    </source>
</evidence>
<dbReference type="AlphaFoldDB" id="A0A2S7N1A8"/>
<dbReference type="SMART" id="SM00292">
    <property type="entry name" value="BRCT"/>
    <property type="match status" value="1"/>
</dbReference>
<dbReference type="Pfam" id="PF00929">
    <property type="entry name" value="RNase_T"/>
    <property type="match status" value="1"/>
</dbReference>
<accession>A0A2S7N1A8</accession>
<dbReference type="RefSeq" id="WP_104848909.1">
    <property type="nucleotide sequence ID" value="NZ_PKOZ01000003.1"/>
</dbReference>
<dbReference type="GO" id="GO:0005829">
    <property type="term" value="C:cytosol"/>
    <property type="evidence" value="ECO:0007669"/>
    <property type="project" value="TreeGrafter"/>
</dbReference>
<dbReference type="InterPro" id="IPR036397">
    <property type="entry name" value="RNaseH_sf"/>
</dbReference>
<dbReference type="PANTHER" id="PTHR30231">
    <property type="entry name" value="DNA POLYMERASE III SUBUNIT EPSILON"/>
    <property type="match status" value="1"/>
</dbReference>
<dbReference type="InterPro" id="IPR001357">
    <property type="entry name" value="BRCT_dom"/>
</dbReference>
<evidence type="ECO:0000256" key="1">
    <source>
        <dbReference type="ARBA" id="ARBA00022722"/>
    </source>
</evidence>
<organism evidence="5 6">
    <name type="scientific">Pradoshia eiseniae</name>
    <dbReference type="NCBI Taxonomy" id="2064768"/>
    <lineage>
        <taxon>Bacteria</taxon>
        <taxon>Bacillati</taxon>
        <taxon>Bacillota</taxon>
        <taxon>Bacilli</taxon>
        <taxon>Bacillales</taxon>
        <taxon>Bacillaceae</taxon>
        <taxon>Pradoshia</taxon>
    </lineage>
</organism>
<dbReference type="PROSITE" id="PS50172">
    <property type="entry name" value="BRCT"/>
    <property type="match status" value="1"/>
</dbReference>
<sequence length="325" mass="36627">MEFIAIDFETANQYPNSACSIGIVYVNNQKIADEKYFLIQPPIMKFDRKNMEVHGITPEAVKDAPAFNEVWKIIEHDFKDTMIIAHNAYFDMSVLHACLKEYDLAIPELTYCCSIPISNRAIGGHRVRQSLKERTRYFGIDLEEHHHALADARACAELVLKSIEASGQPSFPDFLEAHPSLPIKRLSQLRPMNAFTKEKAPVTKKYSKTVKIGDIKPTIDPDENNPLYGKTFVFTGDLDSMNRIDAMQTIVNFGGILKSSVSKKTDYLIIGRQDHSIVGDQGISSKESKARELQDKGIPIELLDESRFLRLLAEAKSGHTSKKLI</sequence>
<dbReference type="Gene3D" id="3.40.50.10190">
    <property type="entry name" value="BRCT domain"/>
    <property type="match status" value="1"/>
</dbReference>
<dbReference type="Proteomes" id="UP000239663">
    <property type="component" value="Unassembled WGS sequence"/>
</dbReference>
<evidence type="ECO:0000313" key="5">
    <source>
        <dbReference type="EMBL" id="PQD95765.1"/>
    </source>
</evidence>
<dbReference type="InterPro" id="IPR012337">
    <property type="entry name" value="RNaseH-like_sf"/>
</dbReference>
<dbReference type="FunFam" id="3.30.420.10:FF:000045">
    <property type="entry name" value="3'-5' exonuclease DinG"/>
    <property type="match status" value="1"/>
</dbReference>
<dbReference type="InterPro" id="IPR013520">
    <property type="entry name" value="Ribonucl_H"/>
</dbReference>
<dbReference type="SUPFAM" id="SSF52113">
    <property type="entry name" value="BRCT domain"/>
    <property type="match status" value="1"/>
</dbReference>
<evidence type="ECO:0000259" key="4">
    <source>
        <dbReference type="PROSITE" id="PS50172"/>
    </source>
</evidence>